<dbReference type="GO" id="GO:0006508">
    <property type="term" value="P:proteolysis"/>
    <property type="evidence" value="ECO:0007669"/>
    <property type="project" value="UniProtKB-KW"/>
</dbReference>
<feature type="domain" description="Penicillin-binding protein transpeptidase" evidence="11">
    <location>
        <begin position="371"/>
        <end position="628"/>
    </location>
</feature>
<proteinExistence type="predicted"/>
<accession>A0A6J7E343</accession>
<dbReference type="SUPFAM" id="SSF56601">
    <property type="entry name" value="beta-lactamase/transpeptidase-like"/>
    <property type="match status" value="1"/>
</dbReference>
<comment type="catalytic activity">
    <reaction evidence="8">
        <text>[GlcNAc-(1-&gt;4)-Mur2Ac(oyl-L-Ala-gamma-D-Glu-L-Lys-D-Ala-D-Ala)](n)-di-trans,octa-cis-undecaprenyl diphosphate + beta-D-GlcNAc-(1-&gt;4)-Mur2Ac(oyl-L-Ala-gamma-D-Glu-L-Lys-D-Ala-D-Ala)-di-trans,octa-cis-undecaprenyl diphosphate = [GlcNAc-(1-&gt;4)-Mur2Ac(oyl-L-Ala-gamma-D-Glu-L-Lys-D-Ala-D-Ala)](n+1)-di-trans,octa-cis-undecaprenyl diphosphate + di-trans,octa-cis-undecaprenyl diphosphate + H(+)</text>
        <dbReference type="Rhea" id="RHEA:23708"/>
        <dbReference type="Rhea" id="RHEA-COMP:9602"/>
        <dbReference type="Rhea" id="RHEA-COMP:9603"/>
        <dbReference type="ChEBI" id="CHEBI:15378"/>
        <dbReference type="ChEBI" id="CHEBI:58405"/>
        <dbReference type="ChEBI" id="CHEBI:60033"/>
        <dbReference type="ChEBI" id="CHEBI:78435"/>
        <dbReference type="EC" id="2.4.99.28"/>
    </reaction>
</comment>
<keyword evidence="10" id="KW-1133">Transmembrane helix</keyword>
<evidence type="ECO:0000256" key="4">
    <source>
        <dbReference type="ARBA" id="ARBA00022679"/>
    </source>
</evidence>
<dbReference type="InterPro" id="IPR036950">
    <property type="entry name" value="PBP_transglycosylase"/>
</dbReference>
<evidence type="ECO:0000256" key="6">
    <source>
        <dbReference type="ARBA" id="ARBA00023268"/>
    </source>
</evidence>
<keyword evidence="2" id="KW-0645">Protease</keyword>
<keyword evidence="1" id="KW-0121">Carboxypeptidase</keyword>
<dbReference type="Gene3D" id="3.40.710.10">
    <property type="entry name" value="DD-peptidase/beta-lactamase superfamily"/>
    <property type="match status" value="1"/>
</dbReference>
<sequence length="764" mass="79325">MRGKPSPELDMTDDAPQSPAERAERRSRSRESRPPQLHRWRAALVLAGLGVVAVISLIFGVLTAVSADLPGLENREEYKHSANSILYDTRGRELGRLTGPQNRFLAKSEQIAPAIKHAVIAIEDRRFYANSGIDYRGIGRALWLDLSSGAAVQGASTITQQFVKNALSAANKRTVFEKLKESVLAYHLNRRWSKDKILTEYLNTIYFGQGAYGIESAARVYFGKAHPGCGESAADPFCASDLDTAEAATLAGIIASPIGFDPIAHPVAATNRRDTVLAAMHAQGFLTDTEYQGDLVRTVPDETDITPPSEDSKSPYFSSWVKNLLVAKLGATRAYTGGLKIRTTIDLDLQAAAETAVSNMLPAGSGLPSASLVAIDNKSGEVRAMVGGPNYARHPFNLATQGHRQPGSSFKPFTLAVALQKGISANSVWESRKKIFTVPHTGGKEFFIVNNYENSYAGTRSLTDAMVSSDNSVYAELGIKVGTSRIARMANEMGIRSPISTNYAVTLGGLREGVSPLDMAHAYETFATGGVRIGSANELGGIDGGPVGIESIRDPRGHLLAKNERSRTRVMSNAVATTVQSVLQGVVSSGTGKAANTGGFAAGKTGTTENYGDAWFVGWNEQYTVAIWVGYPDRLKSMKTEFDGGPVAGGTFPASIWREFILAAMSIGRNRVAAEAARKAGLAAPTPGSDSSSQGSSSGGYSGGSSSGSSPQAPSSSPSPSGGGGGQSSGGGGGGGGGGSGGSSGGTGGGTAPSGGAGGAGPSG</sequence>
<feature type="compositionally biased region" description="Low complexity" evidence="9">
    <location>
        <begin position="682"/>
        <end position="696"/>
    </location>
</feature>
<evidence type="ECO:0000313" key="13">
    <source>
        <dbReference type="EMBL" id="CAB4877211.1"/>
    </source>
</evidence>
<feature type="domain" description="Glycosyl transferase family 51" evidence="12">
    <location>
        <begin position="92"/>
        <end position="281"/>
    </location>
</feature>
<evidence type="ECO:0000259" key="11">
    <source>
        <dbReference type="Pfam" id="PF00905"/>
    </source>
</evidence>
<dbReference type="SUPFAM" id="SSF53955">
    <property type="entry name" value="Lysozyme-like"/>
    <property type="match status" value="1"/>
</dbReference>
<evidence type="ECO:0000256" key="3">
    <source>
        <dbReference type="ARBA" id="ARBA00022676"/>
    </source>
</evidence>
<feature type="compositionally biased region" description="Gly residues" evidence="9">
    <location>
        <begin position="721"/>
        <end position="764"/>
    </location>
</feature>
<dbReference type="EC" id="2.4.99.28" evidence="7"/>
<feature type="transmembrane region" description="Helical" evidence="10">
    <location>
        <begin position="42"/>
        <end position="65"/>
    </location>
</feature>
<evidence type="ECO:0000256" key="9">
    <source>
        <dbReference type="SAM" id="MobiDB-lite"/>
    </source>
</evidence>
<dbReference type="GO" id="GO:0009252">
    <property type="term" value="P:peptidoglycan biosynthetic process"/>
    <property type="evidence" value="ECO:0007669"/>
    <property type="project" value="TreeGrafter"/>
</dbReference>
<evidence type="ECO:0000256" key="2">
    <source>
        <dbReference type="ARBA" id="ARBA00022670"/>
    </source>
</evidence>
<evidence type="ECO:0000256" key="7">
    <source>
        <dbReference type="ARBA" id="ARBA00044770"/>
    </source>
</evidence>
<evidence type="ECO:0000259" key="12">
    <source>
        <dbReference type="Pfam" id="PF00912"/>
    </source>
</evidence>
<dbReference type="GO" id="GO:0030288">
    <property type="term" value="C:outer membrane-bounded periplasmic space"/>
    <property type="evidence" value="ECO:0007669"/>
    <property type="project" value="TreeGrafter"/>
</dbReference>
<dbReference type="InterPro" id="IPR050396">
    <property type="entry name" value="Glycosyltr_51/Transpeptidase"/>
</dbReference>
<feature type="compositionally biased region" description="Low complexity" evidence="9">
    <location>
        <begin position="707"/>
        <end position="720"/>
    </location>
</feature>
<dbReference type="Pfam" id="PF00905">
    <property type="entry name" value="Transpeptidase"/>
    <property type="match status" value="1"/>
</dbReference>
<evidence type="ECO:0000256" key="10">
    <source>
        <dbReference type="SAM" id="Phobius"/>
    </source>
</evidence>
<dbReference type="GO" id="GO:0004180">
    <property type="term" value="F:carboxypeptidase activity"/>
    <property type="evidence" value="ECO:0007669"/>
    <property type="project" value="UniProtKB-KW"/>
</dbReference>
<evidence type="ECO:0000256" key="1">
    <source>
        <dbReference type="ARBA" id="ARBA00022645"/>
    </source>
</evidence>
<feature type="compositionally biased region" description="Basic and acidic residues" evidence="9">
    <location>
        <begin position="21"/>
        <end position="33"/>
    </location>
</feature>
<keyword evidence="3" id="KW-0328">Glycosyltransferase</keyword>
<dbReference type="InterPro" id="IPR001460">
    <property type="entry name" value="PCN-bd_Tpept"/>
</dbReference>
<gene>
    <name evidence="13" type="ORF">UFOPK3444_01091</name>
</gene>
<dbReference type="Pfam" id="PF00912">
    <property type="entry name" value="Transgly"/>
    <property type="match status" value="1"/>
</dbReference>
<dbReference type="InterPro" id="IPR023346">
    <property type="entry name" value="Lysozyme-like_dom_sf"/>
</dbReference>
<keyword evidence="6" id="KW-0511">Multifunctional enzyme</keyword>
<dbReference type="GO" id="GO:0008658">
    <property type="term" value="F:penicillin binding"/>
    <property type="evidence" value="ECO:0007669"/>
    <property type="project" value="InterPro"/>
</dbReference>
<organism evidence="13">
    <name type="scientific">freshwater metagenome</name>
    <dbReference type="NCBI Taxonomy" id="449393"/>
    <lineage>
        <taxon>unclassified sequences</taxon>
        <taxon>metagenomes</taxon>
        <taxon>ecological metagenomes</taxon>
    </lineage>
</organism>
<reference evidence="13" key="1">
    <citation type="submission" date="2020-05" db="EMBL/GenBank/DDBJ databases">
        <authorList>
            <person name="Chiriac C."/>
            <person name="Salcher M."/>
            <person name="Ghai R."/>
            <person name="Kavagutti S V."/>
        </authorList>
    </citation>
    <scope>NUCLEOTIDE SEQUENCE</scope>
</reference>
<feature type="region of interest" description="Disordered" evidence="9">
    <location>
        <begin position="1"/>
        <end position="34"/>
    </location>
</feature>
<dbReference type="PANTHER" id="PTHR32282">
    <property type="entry name" value="BINDING PROTEIN TRANSPEPTIDASE, PUTATIVE-RELATED"/>
    <property type="match status" value="1"/>
</dbReference>
<dbReference type="Gene3D" id="1.10.3810.10">
    <property type="entry name" value="Biosynthetic peptidoglycan transglycosylase-like"/>
    <property type="match status" value="1"/>
</dbReference>
<evidence type="ECO:0000256" key="8">
    <source>
        <dbReference type="ARBA" id="ARBA00049902"/>
    </source>
</evidence>
<keyword evidence="4" id="KW-0808">Transferase</keyword>
<dbReference type="GO" id="GO:0008955">
    <property type="term" value="F:peptidoglycan glycosyltransferase activity"/>
    <property type="evidence" value="ECO:0007669"/>
    <property type="project" value="UniProtKB-EC"/>
</dbReference>
<feature type="region of interest" description="Disordered" evidence="9">
    <location>
        <begin position="682"/>
        <end position="764"/>
    </location>
</feature>
<keyword evidence="10" id="KW-0812">Transmembrane</keyword>
<keyword evidence="5" id="KW-0378">Hydrolase</keyword>
<dbReference type="PANTHER" id="PTHR32282:SF33">
    <property type="entry name" value="PEPTIDOGLYCAN GLYCOSYLTRANSFERASE"/>
    <property type="match status" value="1"/>
</dbReference>
<dbReference type="AlphaFoldDB" id="A0A6J7E343"/>
<evidence type="ECO:0000256" key="5">
    <source>
        <dbReference type="ARBA" id="ARBA00022801"/>
    </source>
</evidence>
<dbReference type="InterPro" id="IPR001264">
    <property type="entry name" value="Glyco_trans_51"/>
</dbReference>
<keyword evidence="10" id="KW-0472">Membrane</keyword>
<protein>
    <recommendedName>
        <fullName evidence="7">peptidoglycan glycosyltransferase</fullName>
        <ecNumber evidence="7">2.4.99.28</ecNumber>
    </recommendedName>
</protein>
<dbReference type="EMBL" id="CAFBLU010000017">
    <property type="protein sequence ID" value="CAB4877211.1"/>
    <property type="molecule type" value="Genomic_DNA"/>
</dbReference>
<feature type="compositionally biased region" description="Gly residues" evidence="9">
    <location>
        <begin position="697"/>
        <end position="706"/>
    </location>
</feature>
<dbReference type="InterPro" id="IPR012338">
    <property type="entry name" value="Beta-lactam/transpept-like"/>
</dbReference>
<name>A0A6J7E343_9ZZZZ</name>